<evidence type="ECO:0000313" key="5">
    <source>
        <dbReference type="Proteomes" id="UP000824151"/>
    </source>
</evidence>
<evidence type="ECO:0000256" key="2">
    <source>
        <dbReference type="SAM" id="MobiDB-lite"/>
    </source>
</evidence>
<organism evidence="4 5">
    <name type="scientific">Candidatus Nesterenkonia stercoripullorum</name>
    <dbReference type="NCBI Taxonomy" id="2838701"/>
    <lineage>
        <taxon>Bacteria</taxon>
        <taxon>Bacillati</taxon>
        <taxon>Actinomycetota</taxon>
        <taxon>Actinomycetes</taxon>
        <taxon>Micrococcales</taxon>
        <taxon>Micrococcaceae</taxon>
        <taxon>Nesterenkonia</taxon>
    </lineage>
</organism>
<dbReference type="InterPro" id="IPR017439">
    <property type="entry name" value="Amidohydrolase"/>
</dbReference>
<dbReference type="InterPro" id="IPR002933">
    <property type="entry name" value="Peptidase_M20"/>
</dbReference>
<dbReference type="InterPro" id="IPR052030">
    <property type="entry name" value="Peptidase_M20/M20A_hydrolases"/>
</dbReference>
<feature type="domain" description="Peptidase M20 dimerisation" evidence="3">
    <location>
        <begin position="185"/>
        <end position="275"/>
    </location>
</feature>
<dbReference type="Gene3D" id="3.30.70.360">
    <property type="match status" value="1"/>
</dbReference>
<comment type="similarity">
    <text evidence="1">Belongs to the peptidase M20A family.</text>
</comment>
<dbReference type="Proteomes" id="UP000824151">
    <property type="component" value="Unassembled WGS sequence"/>
</dbReference>
<feature type="region of interest" description="Disordered" evidence="2">
    <location>
        <begin position="1"/>
        <end position="23"/>
    </location>
</feature>
<sequence length="414" mass="43058">MSSNPADAARAAATQQAGAEVTRRTEQLLQLSRQIHENPELAWEEHSAARAVADTMREAGFAVELGAYGLSTAVEAVYGEGDFTVAICAEYDALPGIGHACGHNVIAAAGVGAALALAPLAEEAGLRIKLLGTPAEEHGGGKAAMLEAGAWEDVDISLMSHGTTLPVGSTGDSLPCSQMRSMAVARFDITFTGQAAHAAAAPDKGINAGNAAILALNAIGLLRQQLPKNTNLNAFISHGGDVTNIIPGTSEVGLELRAFDIAILREMKAKVMACFEGAAIATGCTWDYELAEPPYAPVEQEPVLGELWDAHLVSQGRVLSDAQPGSGSTDMGNVSLVVPSIHPMITFIGEDAAPHSPAFTDAAITPAADRALLDAAQAMAATVLDVALDPQMREDYQGRRRARPEGATRQPFLV</sequence>
<dbReference type="GO" id="GO:0016805">
    <property type="term" value="F:dipeptidase activity"/>
    <property type="evidence" value="ECO:0007669"/>
    <property type="project" value="InterPro"/>
</dbReference>
<dbReference type="FunFam" id="3.30.70.360:FF:000004">
    <property type="entry name" value="Peptidase M20 domain-containing protein 2"/>
    <property type="match status" value="1"/>
</dbReference>
<dbReference type="Gene3D" id="3.40.630.10">
    <property type="entry name" value="Zn peptidases"/>
    <property type="match status" value="1"/>
</dbReference>
<evidence type="ECO:0000259" key="3">
    <source>
        <dbReference type="Pfam" id="PF07687"/>
    </source>
</evidence>
<dbReference type="NCBIfam" id="TIGR01891">
    <property type="entry name" value="amidohydrolases"/>
    <property type="match status" value="1"/>
</dbReference>
<dbReference type="AlphaFoldDB" id="A0A9D1S0U7"/>
<feature type="compositionally biased region" description="Basic and acidic residues" evidence="2">
    <location>
        <begin position="395"/>
        <end position="406"/>
    </location>
</feature>
<accession>A0A9D1S0U7</accession>
<dbReference type="SUPFAM" id="SSF53187">
    <property type="entry name" value="Zn-dependent exopeptidases"/>
    <property type="match status" value="1"/>
</dbReference>
<dbReference type="GO" id="GO:0005737">
    <property type="term" value="C:cytoplasm"/>
    <property type="evidence" value="ECO:0007669"/>
    <property type="project" value="TreeGrafter"/>
</dbReference>
<dbReference type="InterPro" id="IPR011650">
    <property type="entry name" value="Peptidase_M20_dimer"/>
</dbReference>
<proteinExistence type="inferred from homology"/>
<dbReference type="InterPro" id="IPR036264">
    <property type="entry name" value="Bact_exopeptidase_dim_dom"/>
</dbReference>
<comment type="caution">
    <text evidence="4">The sequence shown here is derived from an EMBL/GenBank/DDBJ whole genome shotgun (WGS) entry which is preliminary data.</text>
</comment>
<dbReference type="GO" id="GO:0071713">
    <property type="term" value="F:para-aminobenzoyl-glutamate hydrolase activity"/>
    <property type="evidence" value="ECO:0007669"/>
    <property type="project" value="TreeGrafter"/>
</dbReference>
<dbReference type="Pfam" id="PF01546">
    <property type="entry name" value="Peptidase_M20"/>
    <property type="match status" value="1"/>
</dbReference>
<dbReference type="PANTHER" id="PTHR30575:SF0">
    <property type="entry name" value="XAA-ARG DIPEPTIDASE"/>
    <property type="match status" value="1"/>
</dbReference>
<dbReference type="Pfam" id="PF07687">
    <property type="entry name" value="M20_dimer"/>
    <property type="match status" value="1"/>
</dbReference>
<name>A0A9D1S0U7_9MICC</name>
<protein>
    <recommendedName>
        <fullName evidence="1">Peptidase M20 domain-containing protein 2</fullName>
    </recommendedName>
</protein>
<reference evidence="4" key="2">
    <citation type="submission" date="2021-04" db="EMBL/GenBank/DDBJ databases">
        <authorList>
            <person name="Gilroy R."/>
        </authorList>
    </citation>
    <scope>NUCLEOTIDE SEQUENCE</scope>
    <source>
        <strain evidence="4">ChiHejej3B27-3195</strain>
    </source>
</reference>
<feature type="region of interest" description="Disordered" evidence="2">
    <location>
        <begin position="395"/>
        <end position="414"/>
    </location>
</feature>
<dbReference type="PIRSF" id="PIRSF037226">
    <property type="entry name" value="Amidohydrolase_ACY1L2_prd"/>
    <property type="match status" value="1"/>
</dbReference>
<dbReference type="EMBL" id="DXGD01000056">
    <property type="protein sequence ID" value="HIW98795.1"/>
    <property type="molecule type" value="Genomic_DNA"/>
</dbReference>
<dbReference type="InterPro" id="IPR017144">
    <property type="entry name" value="Xaa-Arg_dipeptidase"/>
</dbReference>
<feature type="compositionally biased region" description="Low complexity" evidence="2">
    <location>
        <begin position="1"/>
        <end position="19"/>
    </location>
</feature>
<gene>
    <name evidence="4" type="ORF">H9871_01490</name>
</gene>
<dbReference type="GO" id="GO:0046657">
    <property type="term" value="P:folic acid catabolic process"/>
    <property type="evidence" value="ECO:0007669"/>
    <property type="project" value="TreeGrafter"/>
</dbReference>
<reference evidence="4" key="1">
    <citation type="journal article" date="2021" name="PeerJ">
        <title>Extensive microbial diversity within the chicken gut microbiome revealed by metagenomics and culture.</title>
        <authorList>
            <person name="Gilroy R."/>
            <person name="Ravi A."/>
            <person name="Getino M."/>
            <person name="Pursley I."/>
            <person name="Horton D.L."/>
            <person name="Alikhan N.F."/>
            <person name="Baker D."/>
            <person name="Gharbi K."/>
            <person name="Hall N."/>
            <person name="Watson M."/>
            <person name="Adriaenssens E.M."/>
            <person name="Foster-Nyarko E."/>
            <person name="Jarju S."/>
            <person name="Secka A."/>
            <person name="Antonio M."/>
            <person name="Oren A."/>
            <person name="Chaudhuri R.R."/>
            <person name="La Ragione R."/>
            <person name="Hildebrand F."/>
            <person name="Pallen M.J."/>
        </authorList>
    </citation>
    <scope>NUCLEOTIDE SEQUENCE</scope>
    <source>
        <strain evidence="4">ChiHejej3B27-3195</strain>
    </source>
</reference>
<dbReference type="PANTHER" id="PTHR30575">
    <property type="entry name" value="PEPTIDASE M20"/>
    <property type="match status" value="1"/>
</dbReference>
<evidence type="ECO:0000313" key="4">
    <source>
        <dbReference type="EMBL" id="HIW98795.1"/>
    </source>
</evidence>
<evidence type="ECO:0000256" key="1">
    <source>
        <dbReference type="PIRNR" id="PIRNR037226"/>
    </source>
</evidence>
<dbReference type="SUPFAM" id="SSF55031">
    <property type="entry name" value="Bacterial exopeptidase dimerisation domain"/>
    <property type="match status" value="1"/>
</dbReference>